<evidence type="ECO:0000313" key="1">
    <source>
        <dbReference type="EMBL" id="SKB25205.1"/>
    </source>
</evidence>
<dbReference type="Gene3D" id="1.25.40.10">
    <property type="entry name" value="Tetratricopeptide repeat domain"/>
    <property type="match status" value="1"/>
</dbReference>
<dbReference type="SUPFAM" id="SSF48452">
    <property type="entry name" value="TPR-like"/>
    <property type="match status" value="1"/>
</dbReference>
<sequence>MIWLWISLAALLAAGGMMWLGRLPAAARPLAGAALMLGLAGYALQGSPALPGKPVAKVEEPEGFGEAIADRRQGMSGRFGPAAQWLAMSDGFARTGKTALAAQTLEKGLERYPDNVDLWVGLGNALVAHGGGVISPAAALAFDEAAKRDPAHPAPPFFAGLAMAQSGDLNGAKAVWSELLARSPDDAPWRGDLEMRLAQLRQAMGPELPSEAPRGP</sequence>
<reference evidence="2" key="1">
    <citation type="submission" date="2017-02" db="EMBL/GenBank/DDBJ databases">
        <authorList>
            <person name="Varghese N."/>
            <person name="Submissions S."/>
        </authorList>
    </citation>
    <scope>NUCLEOTIDE SEQUENCE [LARGE SCALE GENOMIC DNA]</scope>
    <source>
        <strain evidence="2">R11H</strain>
    </source>
</reference>
<keyword evidence="2" id="KW-1185">Reference proteome</keyword>
<dbReference type="OrthoDB" id="7390129at2"/>
<accession>A0A1T4ZRH0</accession>
<protein>
    <submittedName>
        <fullName evidence="1">Cytochrome c-type biogenesis protein CcmH/NrfG</fullName>
    </submittedName>
</protein>
<evidence type="ECO:0000313" key="2">
    <source>
        <dbReference type="Proteomes" id="UP000190044"/>
    </source>
</evidence>
<proteinExistence type="predicted"/>
<organism evidence="1 2">
    <name type="scientific">Sphingopyxis flava</name>
    <dbReference type="NCBI Taxonomy" id="1507287"/>
    <lineage>
        <taxon>Bacteria</taxon>
        <taxon>Pseudomonadati</taxon>
        <taxon>Pseudomonadota</taxon>
        <taxon>Alphaproteobacteria</taxon>
        <taxon>Sphingomonadales</taxon>
        <taxon>Sphingomonadaceae</taxon>
        <taxon>Sphingopyxis</taxon>
    </lineage>
</organism>
<dbReference type="AlphaFoldDB" id="A0A1T4ZRH0"/>
<name>A0A1T4ZRH0_9SPHN</name>
<dbReference type="RefSeq" id="WP_079636609.1">
    <property type="nucleotide sequence ID" value="NZ_FUYP01000001.1"/>
</dbReference>
<dbReference type="EMBL" id="FUYP01000001">
    <property type="protein sequence ID" value="SKB25205.1"/>
    <property type="molecule type" value="Genomic_DNA"/>
</dbReference>
<dbReference type="Proteomes" id="UP000190044">
    <property type="component" value="Unassembled WGS sequence"/>
</dbReference>
<dbReference type="InterPro" id="IPR011990">
    <property type="entry name" value="TPR-like_helical_dom_sf"/>
</dbReference>
<gene>
    <name evidence="1" type="ORF">SAMN06295937_100146</name>
</gene>
<dbReference type="Pfam" id="PF13428">
    <property type="entry name" value="TPR_14"/>
    <property type="match status" value="1"/>
</dbReference>